<name>A0AA39PYX4_9AGAR</name>
<reference evidence="2" key="1">
    <citation type="submission" date="2023-06" db="EMBL/GenBank/DDBJ databases">
        <authorList>
            <consortium name="Lawrence Berkeley National Laboratory"/>
            <person name="Ahrendt S."/>
            <person name="Sahu N."/>
            <person name="Indic B."/>
            <person name="Wong-Bajracharya J."/>
            <person name="Merenyi Z."/>
            <person name="Ke H.-M."/>
            <person name="Monk M."/>
            <person name="Kocsube S."/>
            <person name="Drula E."/>
            <person name="Lipzen A."/>
            <person name="Balint B."/>
            <person name="Henrissat B."/>
            <person name="Andreopoulos B."/>
            <person name="Martin F.M."/>
            <person name="Harder C.B."/>
            <person name="Rigling D."/>
            <person name="Ford K.L."/>
            <person name="Foster G.D."/>
            <person name="Pangilinan J."/>
            <person name="Papanicolaou A."/>
            <person name="Barry K."/>
            <person name="LaButti K."/>
            <person name="Viragh M."/>
            <person name="Koriabine M."/>
            <person name="Yan M."/>
            <person name="Riley R."/>
            <person name="Champramary S."/>
            <person name="Plett K.L."/>
            <person name="Tsai I.J."/>
            <person name="Slot J."/>
            <person name="Sipos G."/>
            <person name="Plett J."/>
            <person name="Nagy L.G."/>
            <person name="Grigoriev I.V."/>
        </authorList>
    </citation>
    <scope>NUCLEOTIDE SEQUENCE</scope>
    <source>
        <strain evidence="2">HWK02</strain>
    </source>
</reference>
<dbReference type="Gene3D" id="1.10.510.10">
    <property type="entry name" value="Transferase(Phosphotransferase) domain 1"/>
    <property type="match status" value="1"/>
</dbReference>
<dbReference type="GO" id="GO:0004672">
    <property type="term" value="F:protein kinase activity"/>
    <property type="evidence" value="ECO:0007669"/>
    <property type="project" value="InterPro"/>
</dbReference>
<sequence length="123" mass="14416">NRTVPILDVLQIPDEKDMVLLVMPKLRDFNSPHFHYHAEVVKVIYHILEGLDFMHKLKIFHNDACIFNFMMDATKVCPKGFHFAQKLSVNSVHYKLPNCYHCCVAPVQYYIINFESSKEMEEG</sequence>
<keyword evidence="3" id="KW-1185">Reference proteome</keyword>
<dbReference type="InterPro" id="IPR011009">
    <property type="entry name" value="Kinase-like_dom_sf"/>
</dbReference>
<proteinExistence type="predicted"/>
<evidence type="ECO:0000313" key="2">
    <source>
        <dbReference type="EMBL" id="KAK0492590.1"/>
    </source>
</evidence>
<dbReference type="GO" id="GO:0005524">
    <property type="term" value="F:ATP binding"/>
    <property type="evidence" value="ECO:0007669"/>
    <property type="project" value="InterPro"/>
</dbReference>
<evidence type="ECO:0000259" key="1">
    <source>
        <dbReference type="PROSITE" id="PS50011"/>
    </source>
</evidence>
<feature type="non-terminal residue" evidence="2">
    <location>
        <position position="1"/>
    </location>
</feature>
<dbReference type="InterPro" id="IPR000719">
    <property type="entry name" value="Prot_kinase_dom"/>
</dbReference>
<evidence type="ECO:0000313" key="3">
    <source>
        <dbReference type="Proteomes" id="UP001175228"/>
    </source>
</evidence>
<protein>
    <recommendedName>
        <fullName evidence="1">Protein kinase domain-containing protein</fullName>
    </recommendedName>
</protein>
<accession>A0AA39PYX4</accession>
<dbReference type="PROSITE" id="PS50011">
    <property type="entry name" value="PROTEIN_KINASE_DOM"/>
    <property type="match status" value="1"/>
</dbReference>
<dbReference type="Proteomes" id="UP001175228">
    <property type="component" value="Unassembled WGS sequence"/>
</dbReference>
<comment type="caution">
    <text evidence="2">The sequence shown here is derived from an EMBL/GenBank/DDBJ whole genome shotgun (WGS) entry which is preliminary data.</text>
</comment>
<gene>
    <name evidence="2" type="ORF">EDD18DRAFT_1079546</name>
</gene>
<feature type="domain" description="Protein kinase" evidence="1">
    <location>
        <begin position="1"/>
        <end position="123"/>
    </location>
</feature>
<dbReference type="SUPFAM" id="SSF56112">
    <property type="entry name" value="Protein kinase-like (PK-like)"/>
    <property type="match status" value="1"/>
</dbReference>
<organism evidence="2 3">
    <name type="scientific">Armillaria luteobubalina</name>
    <dbReference type="NCBI Taxonomy" id="153913"/>
    <lineage>
        <taxon>Eukaryota</taxon>
        <taxon>Fungi</taxon>
        <taxon>Dikarya</taxon>
        <taxon>Basidiomycota</taxon>
        <taxon>Agaricomycotina</taxon>
        <taxon>Agaricomycetes</taxon>
        <taxon>Agaricomycetidae</taxon>
        <taxon>Agaricales</taxon>
        <taxon>Marasmiineae</taxon>
        <taxon>Physalacriaceae</taxon>
        <taxon>Armillaria</taxon>
    </lineage>
</organism>
<dbReference type="EMBL" id="JAUEPU010000029">
    <property type="protein sequence ID" value="KAK0492590.1"/>
    <property type="molecule type" value="Genomic_DNA"/>
</dbReference>
<dbReference type="AlphaFoldDB" id="A0AA39PYX4"/>